<proteinExistence type="predicted"/>
<accession>A0A5B8RJU8</accession>
<reference evidence="3" key="1">
    <citation type="submission" date="2019-06" db="EMBL/GenBank/DDBJ databases">
        <authorList>
            <person name="Murdoch R.W."/>
            <person name="Fathepure B."/>
        </authorList>
    </citation>
    <scope>NUCLEOTIDE SEQUENCE</scope>
</reference>
<sequence length="186" mass="20505">MSERGTNLYFAYGSNLHPLRLGLRTPQCRQLGTATLSGYRLRFHKRSDGDGSAKADAHRTGEAADRVHGVVYAMADDEIPVLDDIEGLGPGGYEVRTETLTLGGEPRMVFLYTAVTSHVDPHGRPFAWYRDLVWHGARWQGFPGDYVAAIGAVAAGDDPDPARRAKNERLLEAMPGWHPDHGYHLP</sequence>
<evidence type="ECO:0000259" key="2">
    <source>
        <dbReference type="Pfam" id="PF06094"/>
    </source>
</evidence>
<dbReference type="Gene3D" id="3.10.490.10">
    <property type="entry name" value="Gamma-glutamyl cyclotransferase-like"/>
    <property type="match status" value="1"/>
</dbReference>
<dbReference type="AlphaFoldDB" id="A0A5B8RJU8"/>
<gene>
    <name evidence="3" type="ORF">KBTEX_03512</name>
</gene>
<name>A0A5B8RJU8_9ZZZZ</name>
<dbReference type="InterPro" id="IPR013024">
    <property type="entry name" value="GGCT-like"/>
</dbReference>
<dbReference type="InterPro" id="IPR017939">
    <property type="entry name" value="G-Glutamylcylcotransferase"/>
</dbReference>
<dbReference type="GO" id="GO:0003839">
    <property type="term" value="F:gamma-glutamylcyclotransferase activity"/>
    <property type="evidence" value="ECO:0007669"/>
    <property type="project" value="InterPro"/>
</dbReference>
<dbReference type="InterPro" id="IPR036568">
    <property type="entry name" value="GGCT-like_sf"/>
</dbReference>
<feature type="domain" description="Gamma-glutamylcyclotransferase AIG2-like" evidence="2">
    <location>
        <begin position="9"/>
        <end position="114"/>
    </location>
</feature>
<dbReference type="PANTHER" id="PTHR12935">
    <property type="entry name" value="GAMMA-GLUTAMYLCYCLOTRANSFERASE"/>
    <property type="match status" value="1"/>
</dbReference>
<evidence type="ECO:0000313" key="3">
    <source>
        <dbReference type="EMBL" id="QEA07167.1"/>
    </source>
</evidence>
<evidence type="ECO:0000256" key="1">
    <source>
        <dbReference type="ARBA" id="ARBA00023239"/>
    </source>
</evidence>
<protein>
    <recommendedName>
        <fullName evidence="2">Gamma-glutamylcyclotransferase AIG2-like domain-containing protein</fullName>
    </recommendedName>
</protein>
<dbReference type="PANTHER" id="PTHR12935:SF0">
    <property type="entry name" value="GAMMA-GLUTAMYLCYCLOTRANSFERASE"/>
    <property type="match status" value="1"/>
</dbReference>
<dbReference type="InterPro" id="IPR009288">
    <property type="entry name" value="AIG2-like_dom"/>
</dbReference>
<dbReference type="SUPFAM" id="SSF110857">
    <property type="entry name" value="Gamma-glutamyl cyclotransferase-like"/>
    <property type="match status" value="1"/>
</dbReference>
<dbReference type="CDD" id="cd06661">
    <property type="entry name" value="GGCT_like"/>
    <property type="match status" value="1"/>
</dbReference>
<keyword evidence="1" id="KW-0456">Lyase</keyword>
<dbReference type="EMBL" id="MN079209">
    <property type="protein sequence ID" value="QEA07167.1"/>
    <property type="molecule type" value="Genomic_DNA"/>
</dbReference>
<dbReference type="Pfam" id="PF06094">
    <property type="entry name" value="GGACT"/>
    <property type="match status" value="1"/>
</dbReference>
<organism evidence="3">
    <name type="scientific">uncultured organism</name>
    <dbReference type="NCBI Taxonomy" id="155900"/>
    <lineage>
        <taxon>unclassified sequences</taxon>
        <taxon>environmental samples</taxon>
    </lineage>
</organism>